<dbReference type="GeneID" id="55990231"/>
<dbReference type="EMBL" id="CP055899">
    <property type="protein sequence ID" value="QKX55627.1"/>
    <property type="molecule type" value="Genomic_DNA"/>
</dbReference>
<evidence type="ECO:0000313" key="3">
    <source>
        <dbReference type="Proteomes" id="UP000509510"/>
    </source>
</evidence>
<protein>
    <submittedName>
        <fullName evidence="2">Uncharacterized protein</fullName>
    </submittedName>
</protein>
<dbReference type="RefSeq" id="XP_035341805.1">
    <property type="nucleotide sequence ID" value="XM_035485912.1"/>
</dbReference>
<feature type="region of interest" description="Disordered" evidence="1">
    <location>
        <begin position="1"/>
        <end position="21"/>
    </location>
</feature>
<dbReference type="AlphaFoldDB" id="A0A7H8QNT0"/>
<keyword evidence="3" id="KW-1185">Reference proteome</keyword>
<proteinExistence type="predicted"/>
<name>A0A7H8QNT0_TALRU</name>
<accession>A0A7H8QNT0</accession>
<evidence type="ECO:0000256" key="1">
    <source>
        <dbReference type="SAM" id="MobiDB-lite"/>
    </source>
</evidence>
<gene>
    <name evidence="2" type="ORF">TRUGW13939_02724</name>
</gene>
<dbReference type="Proteomes" id="UP000509510">
    <property type="component" value="Chromosome II"/>
</dbReference>
<reference evidence="3" key="1">
    <citation type="submission" date="2020-06" db="EMBL/GenBank/DDBJ databases">
        <title>A chromosome-scale genome assembly of Talaromyces rugulosus W13939.</title>
        <authorList>
            <person name="Wang B."/>
            <person name="Guo L."/>
            <person name="Ye K."/>
            <person name="Wang L."/>
        </authorList>
    </citation>
    <scope>NUCLEOTIDE SEQUENCE [LARGE SCALE GENOMIC DNA]</scope>
    <source>
        <strain evidence="3">W13939</strain>
    </source>
</reference>
<dbReference type="KEGG" id="trg:TRUGW13939_02724"/>
<evidence type="ECO:0000313" key="2">
    <source>
        <dbReference type="EMBL" id="QKX55627.1"/>
    </source>
</evidence>
<sequence>MAGTADTKANSNRRKQKSIISQWQPLRDSAWDKAHGLRFVRRTHREASGIVRYGTGKELQDDEECGCVTCTPSRPSSHSPHRNSVVADARVSGANPVTTSVEYAAD</sequence>
<organism evidence="2 3">
    <name type="scientific">Talaromyces rugulosus</name>
    <name type="common">Penicillium rugulosum</name>
    <dbReference type="NCBI Taxonomy" id="121627"/>
    <lineage>
        <taxon>Eukaryota</taxon>
        <taxon>Fungi</taxon>
        <taxon>Dikarya</taxon>
        <taxon>Ascomycota</taxon>
        <taxon>Pezizomycotina</taxon>
        <taxon>Eurotiomycetes</taxon>
        <taxon>Eurotiomycetidae</taxon>
        <taxon>Eurotiales</taxon>
        <taxon>Trichocomaceae</taxon>
        <taxon>Talaromyces</taxon>
        <taxon>Talaromyces sect. Islandici</taxon>
    </lineage>
</organism>